<dbReference type="KEGG" id="rue:DT065_13520"/>
<dbReference type="OrthoDB" id="2375382at2"/>
<evidence type="ECO:0000313" key="1">
    <source>
        <dbReference type="EMBL" id="AXF56920.1"/>
    </source>
</evidence>
<proteinExistence type="predicted"/>
<protein>
    <submittedName>
        <fullName evidence="1">Uncharacterized protein</fullName>
    </submittedName>
</protein>
<sequence length="69" mass="8287">MHPIHIHRNTAHGSIKLTFGLAYLSRDRINPRASFHAVEDLAYRWTHYVDDYHRLLAKPFRWTYNGRLL</sequence>
<dbReference type="RefSeq" id="WP_114374273.1">
    <property type="nucleotide sequence ID" value="NZ_CP031092.1"/>
</dbReference>
<evidence type="ECO:0000313" key="2">
    <source>
        <dbReference type="Proteomes" id="UP000252100"/>
    </source>
</evidence>
<organism evidence="1 2">
    <name type="scientific">Salicibibacter kimchii</name>
    <dbReference type="NCBI Taxonomy" id="2099786"/>
    <lineage>
        <taxon>Bacteria</taxon>
        <taxon>Bacillati</taxon>
        <taxon>Bacillota</taxon>
        <taxon>Bacilli</taxon>
        <taxon>Bacillales</taxon>
        <taxon>Bacillaceae</taxon>
        <taxon>Salicibibacter</taxon>
    </lineage>
</organism>
<dbReference type="AlphaFoldDB" id="A0A345C139"/>
<dbReference type="EMBL" id="CP031092">
    <property type="protein sequence ID" value="AXF56920.1"/>
    <property type="molecule type" value="Genomic_DNA"/>
</dbReference>
<accession>A0A345C139</accession>
<keyword evidence="2" id="KW-1185">Reference proteome</keyword>
<dbReference type="Proteomes" id="UP000252100">
    <property type="component" value="Chromosome"/>
</dbReference>
<reference evidence="1 2" key="1">
    <citation type="journal article" date="2018" name="J. Microbiol.">
        <title>Salicibibacter kimchii gen. nov., sp. nov., a moderately halophilic and alkalitolerant bacterium in the family Bacillaceae, isolated from kimchi.</title>
        <authorList>
            <person name="Jang J.Y."/>
            <person name="Oh Y.J."/>
            <person name="Lim S.K."/>
            <person name="Park H.K."/>
            <person name="Lee C."/>
            <person name="Kim J.Y."/>
            <person name="Lee M.A."/>
            <person name="Choi H.J."/>
        </authorList>
    </citation>
    <scope>NUCLEOTIDE SEQUENCE [LARGE SCALE GENOMIC DNA]</scope>
    <source>
        <strain evidence="1 2">NKC1-1</strain>
    </source>
</reference>
<gene>
    <name evidence="1" type="ORF">DT065_13520</name>
</gene>
<name>A0A345C139_9BACI</name>